<sequence length="50" mass="5793">MITLTKPVYTGCDGRIFSLIIPNFSCTKNNLKCDFYHQNRIFYSIESPSD</sequence>
<dbReference type="EMBL" id="DACQKT010000004">
    <property type="protein sequence ID" value="HAS6677368.1"/>
    <property type="molecule type" value="Genomic_DNA"/>
</dbReference>
<dbReference type="Proteomes" id="UP000464718">
    <property type="component" value="Chromosome ii"/>
</dbReference>
<reference evidence="1" key="1">
    <citation type="journal article" date="2018" name="Genome Biol.">
        <title>SKESA: strategic k-mer extension for scrupulous assemblies.</title>
        <authorList>
            <person name="Souvorov A."/>
            <person name="Agarwala R."/>
            <person name="Lipman D.J."/>
        </authorList>
    </citation>
    <scope>NUCLEOTIDE SEQUENCE</scope>
    <source>
        <strain evidence="1">1930</strain>
    </source>
</reference>
<dbReference type="EMBL" id="CP034299">
    <property type="protein sequence ID" value="QHH11748.1"/>
    <property type="molecule type" value="Genomic_DNA"/>
</dbReference>
<gene>
    <name evidence="2" type="ORF">EHC69_20860</name>
    <name evidence="1" type="ORF">I7278_11175</name>
</gene>
<name>A0A7Z2MW94_VIBPH</name>
<proteinExistence type="predicted"/>
<reference evidence="2 3" key="2">
    <citation type="submission" date="2018-12" db="EMBL/GenBank/DDBJ databases">
        <title>Genomic insights into the evolutionary origins and pathogenicity of five Vibrio parahaemolyticus strains isolated from the shrimp with acute hepatopancreatic necrosis disease (AHPND).</title>
        <authorList>
            <person name="Yang Q."/>
            <person name="Dong X."/>
            <person name="Xie G."/>
            <person name="Fu S."/>
            <person name="Zou P."/>
            <person name="Sun J."/>
            <person name="Wang Y."/>
            <person name="Huang J."/>
        </authorList>
    </citation>
    <scope>NUCLEOTIDE SEQUENCE [LARGE SCALE GENOMIC DNA]</scope>
    <source>
        <strain evidence="2 3">20160303005-1</strain>
    </source>
</reference>
<organism evidence="1">
    <name type="scientific">Vibrio parahaemolyticus</name>
    <dbReference type="NCBI Taxonomy" id="670"/>
    <lineage>
        <taxon>Bacteria</taxon>
        <taxon>Pseudomonadati</taxon>
        <taxon>Pseudomonadota</taxon>
        <taxon>Gammaproteobacteria</taxon>
        <taxon>Vibrionales</taxon>
        <taxon>Vibrionaceae</taxon>
        <taxon>Vibrio</taxon>
    </lineage>
</organism>
<evidence type="ECO:0000313" key="3">
    <source>
        <dbReference type="Proteomes" id="UP000464718"/>
    </source>
</evidence>
<dbReference type="AlphaFoldDB" id="A0A7Z2MW94"/>
<evidence type="ECO:0000313" key="2">
    <source>
        <dbReference type="EMBL" id="QHH11748.1"/>
    </source>
</evidence>
<accession>A0A7Z2MW94</accession>
<evidence type="ECO:0000313" key="1">
    <source>
        <dbReference type="EMBL" id="HAS6677368.1"/>
    </source>
</evidence>
<protein>
    <submittedName>
        <fullName evidence="1">Uncharacterized protein</fullName>
    </submittedName>
</protein>
<reference evidence="1" key="3">
    <citation type="submission" date="2019-12" db="EMBL/GenBank/DDBJ databases">
        <authorList>
            <consortium name="NCBI Pathogen Detection Project"/>
        </authorList>
    </citation>
    <scope>NUCLEOTIDE SEQUENCE</scope>
    <source>
        <strain evidence="1">1930</strain>
    </source>
</reference>
<dbReference type="Proteomes" id="UP000856022">
    <property type="component" value="Unassembled WGS sequence"/>
</dbReference>